<sequence length="183" mass="19866">MTGLVDTQADDARINALPAAADMIALTPAQWSLAQRAQSIHVQDGKLLHPARYYASFDLSAAQPTPVLGWYDTWAMSNVANVPAASDMIAVAEKDWDDITAFRKSNGRGVQDGKIIDYTPPVPLSVQAQAEQSWIQQQESRAFVRGQKFTAEMLAYADAIEAIAEGTDTASTRLPDRPATIMS</sequence>
<name>A0A095AXI6_9PROT</name>
<protein>
    <submittedName>
        <fullName evidence="1">Uncharacterized protein</fullName>
    </submittedName>
</protein>
<evidence type="ECO:0000313" key="2">
    <source>
        <dbReference type="Proteomes" id="UP000029448"/>
    </source>
</evidence>
<keyword evidence="2" id="KW-1185">Reference proteome</keyword>
<dbReference type="EMBL" id="JOKM01000102">
    <property type="protein sequence ID" value="KGB21463.1"/>
    <property type="molecule type" value="Genomic_DNA"/>
</dbReference>
<accession>A0A095AXI6</accession>
<proteinExistence type="predicted"/>
<dbReference type="Proteomes" id="UP000029448">
    <property type="component" value="Unassembled WGS sequence"/>
</dbReference>
<organism evidence="1 2">
    <name type="scientific">Acetobacter tropicalis</name>
    <dbReference type="NCBI Taxonomy" id="104102"/>
    <lineage>
        <taxon>Bacteria</taxon>
        <taxon>Pseudomonadati</taxon>
        <taxon>Pseudomonadota</taxon>
        <taxon>Alphaproteobacteria</taxon>
        <taxon>Acetobacterales</taxon>
        <taxon>Acetobacteraceae</taxon>
        <taxon>Acetobacter</taxon>
    </lineage>
</organism>
<comment type="caution">
    <text evidence="1">The sequence shown here is derived from an EMBL/GenBank/DDBJ whole genome shotgun (WGS) entry which is preliminary data.</text>
</comment>
<gene>
    <name evidence="1" type="ORF">AtDm6_3099</name>
</gene>
<reference evidence="1 2" key="1">
    <citation type="submission" date="2014-06" db="EMBL/GenBank/DDBJ databases">
        <title>Functional and comparative genomic analyses of the Drosophila gut microbiota identify candidate symbiosis factors.</title>
        <authorList>
            <person name="Newell P.D."/>
            <person name="Chaston J.M."/>
            <person name="Douglas A.E."/>
        </authorList>
    </citation>
    <scope>NUCLEOTIDE SEQUENCE [LARGE SCALE GENOMIC DNA]</scope>
    <source>
        <strain evidence="1 2">DmCS_006</strain>
    </source>
</reference>
<evidence type="ECO:0000313" key="1">
    <source>
        <dbReference type="EMBL" id="KGB21463.1"/>
    </source>
</evidence>
<dbReference type="AlphaFoldDB" id="A0A095AXI6"/>
<dbReference type="PATRIC" id="fig|104102.7.peg.3061"/>